<protein>
    <submittedName>
        <fullName evidence="1">Uncharacterized protein</fullName>
    </submittedName>
</protein>
<dbReference type="OrthoDB" id="4509084at2759"/>
<proteinExistence type="predicted"/>
<dbReference type="PANTHER" id="PTHR37535:SF2">
    <property type="entry name" value="FINGER DOMAIN PROTEIN, PUTATIVE (AFU_ORTHOLOGUE AFUA_6G09300)-RELATED"/>
    <property type="match status" value="1"/>
</dbReference>
<reference evidence="2" key="1">
    <citation type="journal article" date="2017" name="Genome Biol.">
        <title>Comparative genomics reveals high biological diversity and specific adaptations in the industrially and medically important fungal genus Aspergillus.</title>
        <authorList>
            <person name="de Vries R.P."/>
            <person name="Riley R."/>
            <person name="Wiebenga A."/>
            <person name="Aguilar-Osorio G."/>
            <person name="Amillis S."/>
            <person name="Uchima C.A."/>
            <person name="Anderluh G."/>
            <person name="Asadollahi M."/>
            <person name="Askin M."/>
            <person name="Barry K."/>
            <person name="Battaglia E."/>
            <person name="Bayram O."/>
            <person name="Benocci T."/>
            <person name="Braus-Stromeyer S.A."/>
            <person name="Caldana C."/>
            <person name="Canovas D."/>
            <person name="Cerqueira G.C."/>
            <person name="Chen F."/>
            <person name="Chen W."/>
            <person name="Choi C."/>
            <person name="Clum A."/>
            <person name="Dos Santos R.A."/>
            <person name="Damasio A.R."/>
            <person name="Diallinas G."/>
            <person name="Emri T."/>
            <person name="Fekete E."/>
            <person name="Flipphi M."/>
            <person name="Freyberg S."/>
            <person name="Gallo A."/>
            <person name="Gournas C."/>
            <person name="Habgood R."/>
            <person name="Hainaut M."/>
            <person name="Harispe M.L."/>
            <person name="Henrissat B."/>
            <person name="Hilden K.S."/>
            <person name="Hope R."/>
            <person name="Hossain A."/>
            <person name="Karabika E."/>
            <person name="Karaffa L."/>
            <person name="Karanyi Z."/>
            <person name="Krasevec N."/>
            <person name="Kuo A."/>
            <person name="Kusch H."/>
            <person name="LaButti K."/>
            <person name="Lagendijk E.L."/>
            <person name="Lapidus A."/>
            <person name="Levasseur A."/>
            <person name="Lindquist E."/>
            <person name="Lipzen A."/>
            <person name="Logrieco A.F."/>
            <person name="MacCabe A."/>
            <person name="Maekelae M.R."/>
            <person name="Malavazi I."/>
            <person name="Melin P."/>
            <person name="Meyer V."/>
            <person name="Mielnichuk N."/>
            <person name="Miskei M."/>
            <person name="Molnar A.P."/>
            <person name="Mule G."/>
            <person name="Ngan C.Y."/>
            <person name="Orejas M."/>
            <person name="Orosz E."/>
            <person name="Ouedraogo J.P."/>
            <person name="Overkamp K.M."/>
            <person name="Park H.-S."/>
            <person name="Perrone G."/>
            <person name="Piumi F."/>
            <person name="Punt P.J."/>
            <person name="Ram A.F."/>
            <person name="Ramon A."/>
            <person name="Rauscher S."/>
            <person name="Record E."/>
            <person name="Riano-Pachon D.M."/>
            <person name="Robert V."/>
            <person name="Roehrig J."/>
            <person name="Ruller R."/>
            <person name="Salamov A."/>
            <person name="Salih N.S."/>
            <person name="Samson R.A."/>
            <person name="Sandor E."/>
            <person name="Sanguinetti M."/>
            <person name="Schuetze T."/>
            <person name="Sepcic K."/>
            <person name="Shelest E."/>
            <person name="Sherlock G."/>
            <person name="Sophianopoulou V."/>
            <person name="Squina F.M."/>
            <person name="Sun H."/>
            <person name="Susca A."/>
            <person name="Todd R.B."/>
            <person name="Tsang A."/>
            <person name="Unkles S.E."/>
            <person name="van de Wiele N."/>
            <person name="van Rossen-Uffink D."/>
            <person name="Oliveira J.V."/>
            <person name="Vesth T.C."/>
            <person name="Visser J."/>
            <person name="Yu J.-H."/>
            <person name="Zhou M."/>
            <person name="Andersen M.R."/>
            <person name="Archer D.B."/>
            <person name="Baker S.E."/>
            <person name="Benoit I."/>
            <person name="Brakhage A.A."/>
            <person name="Braus G.H."/>
            <person name="Fischer R."/>
            <person name="Frisvad J.C."/>
            <person name="Goldman G.H."/>
            <person name="Houbraken J."/>
            <person name="Oakley B."/>
            <person name="Pocsi I."/>
            <person name="Scazzocchio C."/>
            <person name="Seiboth B."/>
            <person name="vanKuyk P.A."/>
            <person name="Wortman J."/>
            <person name="Dyer P.S."/>
            <person name="Grigoriev I.V."/>
        </authorList>
    </citation>
    <scope>NUCLEOTIDE SEQUENCE [LARGE SCALE GENOMIC DNA]</scope>
    <source>
        <strain evidence="2">CBS 516.65</strain>
    </source>
</reference>
<dbReference type="GeneID" id="34466587"/>
<dbReference type="Pfam" id="PF11917">
    <property type="entry name" value="DUF3435"/>
    <property type="match status" value="1"/>
</dbReference>
<dbReference type="AlphaFoldDB" id="A0A1L9V9E8"/>
<evidence type="ECO:0000313" key="1">
    <source>
        <dbReference type="EMBL" id="OJJ80557.1"/>
    </source>
</evidence>
<evidence type="ECO:0000313" key="2">
    <source>
        <dbReference type="Proteomes" id="UP000184300"/>
    </source>
</evidence>
<organism evidence="1 2">
    <name type="scientific">Aspergillus glaucus CBS 516.65</name>
    <dbReference type="NCBI Taxonomy" id="1160497"/>
    <lineage>
        <taxon>Eukaryota</taxon>
        <taxon>Fungi</taxon>
        <taxon>Dikarya</taxon>
        <taxon>Ascomycota</taxon>
        <taxon>Pezizomycotina</taxon>
        <taxon>Eurotiomycetes</taxon>
        <taxon>Eurotiomycetidae</taxon>
        <taxon>Eurotiales</taxon>
        <taxon>Aspergillaceae</taxon>
        <taxon>Aspergillus</taxon>
        <taxon>Aspergillus subgen. Aspergillus</taxon>
    </lineage>
</organism>
<gene>
    <name evidence="1" type="ORF">ASPGLDRAFT_852808</name>
</gene>
<dbReference type="Proteomes" id="UP000184300">
    <property type="component" value="Unassembled WGS sequence"/>
</dbReference>
<dbReference type="RefSeq" id="XP_022397255.1">
    <property type="nucleotide sequence ID" value="XM_022550327.1"/>
</dbReference>
<dbReference type="PANTHER" id="PTHR37535">
    <property type="entry name" value="FLUG DOMAIN PROTEIN"/>
    <property type="match status" value="1"/>
</dbReference>
<dbReference type="STRING" id="1160497.A0A1L9V9E8"/>
<name>A0A1L9V9E8_ASPGL</name>
<dbReference type="EMBL" id="KV878910">
    <property type="protein sequence ID" value="OJJ80557.1"/>
    <property type="molecule type" value="Genomic_DNA"/>
</dbReference>
<dbReference type="InterPro" id="IPR021842">
    <property type="entry name" value="DUF3435"/>
</dbReference>
<keyword evidence="2" id="KW-1185">Reference proteome</keyword>
<sequence>MLTKTKINDEDGSEVWRGIKYLVQENGLDTQFGKKTPVYIEDIGPFNETILSTQEKKFYLGFQCIQVCLFNSLGLFTIHWRNALLSLQFKDLQISLQKDPCSGPLIPLVKLTAETKKFLGQTKLQCGQFPLPFSPALAPITRTLCRHSKNPSPNLKHAS</sequence>
<dbReference type="VEuPathDB" id="FungiDB:ASPGLDRAFT_852808"/>
<accession>A0A1L9V9E8</accession>